<reference evidence="2" key="3">
    <citation type="submission" date="2016-03" db="UniProtKB">
        <authorList>
            <consortium name="EnsemblProtists"/>
        </authorList>
    </citation>
    <scope>IDENTIFICATION</scope>
</reference>
<dbReference type="EnsemblProtists" id="EKX50150">
    <property type="protein sequence ID" value="EKX50150"/>
    <property type="gene ID" value="GUITHDRAFT_161878"/>
</dbReference>
<dbReference type="RefSeq" id="XP_005837130.1">
    <property type="nucleotide sequence ID" value="XM_005837073.1"/>
</dbReference>
<dbReference type="AlphaFoldDB" id="L1JPM8"/>
<protein>
    <submittedName>
        <fullName evidence="1 2">Uncharacterized protein</fullName>
    </submittedName>
</protein>
<dbReference type="InterPro" id="IPR029159">
    <property type="entry name" value="CA109-like"/>
</dbReference>
<name>L1JPM8_GUITC</name>
<sequence length="247" mass="27945">MARAAWREAEEAAMGWEEADARGRDMLLALSNASSRIKDFEQARGRLGVLSNVKGAEDRLLVMLGSSVERLIVALRSIVVSLKTSCSKMEKAVDDVLTELANARNEENKKLLAWEADRGQPVLADMAEWLEDALNNMKRENALREMLVDGISYTENDGIRRAIELWNTEVFFHRDEFRFIISLHLAVPKPMQGLPTRPVKFLWGGRANSRHLLCRPLVGGKLFFSSFHTISRSLHGWNLSKSRARGR</sequence>
<proteinExistence type="predicted"/>
<evidence type="ECO:0000313" key="1">
    <source>
        <dbReference type="EMBL" id="EKX50150.1"/>
    </source>
</evidence>
<dbReference type="PaxDb" id="55529-EKX50150"/>
<dbReference type="GeneID" id="17307039"/>
<reference evidence="3" key="2">
    <citation type="submission" date="2012-11" db="EMBL/GenBank/DDBJ databases">
        <authorList>
            <person name="Kuo A."/>
            <person name="Curtis B.A."/>
            <person name="Tanifuji G."/>
            <person name="Burki F."/>
            <person name="Gruber A."/>
            <person name="Irimia M."/>
            <person name="Maruyama S."/>
            <person name="Arias M.C."/>
            <person name="Ball S.G."/>
            <person name="Gile G.H."/>
            <person name="Hirakawa Y."/>
            <person name="Hopkins J.F."/>
            <person name="Rensing S.A."/>
            <person name="Schmutz J."/>
            <person name="Symeonidi A."/>
            <person name="Elias M."/>
            <person name="Eveleigh R.J."/>
            <person name="Herman E.K."/>
            <person name="Klute M.J."/>
            <person name="Nakayama T."/>
            <person name="Obornik M."/>
            <person name="Reyes-Prieto A."/>
            <person name="Armbrust E.V."/>
            <person name="Aves S.J."/>
            <person name="Beiko R.G."/>
            <person name="Coutinho P."/>
            <person name="Dacks J.B."/>
            <person name="Durnford D.G."/>
            <person name="Fast N.M."/>
            <person name="Green B.R."/>
            <person name="Grisdale C."/>
            <person name="Hempe F."/>
            <person name="Henrissat B."/>
            <person name="Hoppner M.P."/>
            <person name="Ishida K.-I."/>
            <person name="Kim E."/>
            <person name="Koreny L."/>
            <person name="Kroth P.G."/>
            <person name="Liu Y."/>
            <person name="Malik S.-B."/>
            <person name="Maier U.G."/>
            <person name="McRose D."/>
            <person name="Mock T."/>
            <person name="Neilson J.A."/>
            <person name="Onodera N.T."/>
            <person name="Poole A.M."/>
            <person name="Pritham E.J."/>
            <person name="Richards T.A."/>
            <person name="Rocap G."/>
            <person name="Roy S.W."/>
            <person name="Sarai C."/>
            <person name="Schaack S."/>
            <person name="Shirato S."/>
            <person name="Slamovits C.H."/>
            <person name="Spencer D.F."/>
            <person name="Suzuki S."/>
            <person name="Worden A.Z."/>
            <person name="Zauner S."/>
            <person name="Barry K."/>
            <person name="Bell C."/>
            <person name="Bharti A.K."/>
            <person name="Crow J.A."/>
            <person name="Grimwood J."/>
            <person name="Kramer R."/>
            <person name="Lindquist E."/>
            <person name="Lucas S."/>
            <person name="Salamov A."/>
            <person name="McFadden G.I."/>
            <person name="Lane C.E."/>
            <person name="Keeling P.J."/>
            <person name="Gray M.W."/>
            <person name="Grigoriev I.V."/>
            <person name="Archibald J.M."/>
        </authorList>
    </citation>
    <scope>NUCLEOTIDE SEQUENCE</scope>
    <source>
        <strain evidence="3">CCMP2712</strain>
    </source>
</reference>
<dbReference type="Proteomes" id="UP000011087">
    <property type="component" value="Unassembled WGS sequence"/>
</dbReference>
<organism evidence="1">
    <name type="scientific">Guillardia theta (strain CCMP2712)</name>
    <name type="common">Cryptophyte</name>
    <dbReference type="NCBI Taxonomy" id="905079"/>
    <lineage>
        <taxon>Eukaryota</taxon>
        <taxon>Cryptophyceae</taxon>
        <taxon>Pyrenomonadales</taxon>
        <taxon>Geminigeraceae</taxon>
        <taxon>Guillardia</taxon>
    </lineage>
</organism>
<dbReference type="HOGENOM" id="CLU_1126288_0_0_1"/>
<dbReference type="EMBL" id="JH992979">
    <property type="protein sequence ID" value="EKX50150.1"/>
    <property type="molecule type" value="Genomic_DNA"/>
</dbReference>
<evidence type="ECO:0000313" key="2">
    <source>
        <dbReference type="EnsemblProtists" id="EKX50150"/>
    </source>
</evidence>
<gene>
    <name evidence="1" type="ORF">GUITHDRAFT_161878</name>
</gene>
<dbReference type="KEGG" id="gtt:GUITHDRAFT_161878"/>
<reference evidence="1 3" key="1">
    <citation type="journal article" date="2012" name="Nature">
        <title>Algal genomes reveal evolutionary mosaicism and the fate of nucleomorphs.</title>
        <authorList>
            <consortium name="DOE Joint Genome Institute"/>
            <person name="Curtis B.A."/>
            <person name="Tanifuji G."/>
            <person name="Burki F."/>
            <person name="Gruber A."/>
            <person name="Irimia M."/>
            <person name="Maruyama S."/>
            <person name="Arias M.C."/>
            <person name="Ball S.G."/>
            <person name="Gile G.H."/>
            <person name="Hirakawa Y."/>
            <person name="Hopkins J.F."/>
            <person name="Kuo A."/>
            <person name="Rensing S.A."/>
            <person name="Schmutz J."/>
            <person name="Symeonidi A."/>
            <person name="Elias M."/>
            <person name="Eveleigh R.J."/>
            <person name="Herman E.K."/>
            <person name="Klute M.J."/>
            <person name="Nakayama T."/>
            <person name="Obornik M."/>
            <person name="Reyes-Prieto A."/>
            <person name="Armbrust E.V."/>
            <person name="Aves S.J."/>
            <person name="Beiko R.G."/>
            <person name="Coutinho P."/>
            <person name="Dacks J.B."/>
            <person name="Durnford D.G."/>
            <person name="Fast N.M."/>
            <person name="Green B.R."/>
            <person name="Grisdale C.J."/>
            <person name="Hempel F."/>
            <person name="Henrissat B."/>
            <person name="Hoppner M.P."/>
            <person name="Ishida K."/>
            <person name="Kim E."/>
            <person name="Koreny L."/>
            <person name="Kroth P.G."/>
            <person name="Liu Y."/>
            <person name="Malik S.B."/>
            <person name="Maier U.G."/>
            <person name="McRose D."/>
            <person name="Mock T."/>
            <person name="Neilson J.A."/>
            <person name="Onodera N.T."/>
            <person name="Poole A.M."/>
            <person name="Pritham E.J."/>
            <person name="Richards T.A."/>
            <person name="Rocap G."/>
            <person name="Roy S.W."/>
            <person name="Sarai C."/>
            <person name="Schaack S."/>
            <person name="Shirato S."/>
            <person name="Slamovits C.H."/>
            <person name="Spencer D.F."/>
            <person name="Suzuki S."/>
            <person name="Worden A.Z."/>
            <person name="Zauner S."/>
            <person name="Barry K."/>
            <person name="Bell C."/>
            <person name="Bharti A.K."/>
            <person name="Crow J.A."/>
            <person name="Grimwood J."/>
            <person name="Kramer R."/>
            <person name="Lindquist E."/>
            <person name="Lucas S."/>
            <person name="Salamov A."/>
            <person name="McFadden G.I."/>
            <person name="Lane C.E."/>
            <person name="Keeling P.J."/>
            <person name="Gray M.W."/>
            <person name="Grigoriev I.V."/>
            <person name="Archibald J.M."/>
        </authorList>
    </citation>
    <scope>NUCLEOTIDE SEQUENCE</scope>
    <source>
        <strain evidence="1 3">CCMP2712</strain>
    </source>
</reference>
<keyword evidence="3" id="KW-1185">Reference proteome</keyword>
<accession>L1JPM8</accession>
<dbReference type="Pfam" id="PF15011">
    <property type="entry name" value="CA109-like"/>
    <property type="match status" value="1"/>
</dbReference>
<evidence type="ECO:0000313" key="3">
    <source>
        <dbReference type="Proteomes" id="UP000011087"/>
    </source>
</evidence>